<dbReference type="Proteomes" id="UP000500857">
    <property type="component" value="Chromosome"/>
</dbReference>
<dbReference type="EMBL" id="CP051167">
    <property type="protein sequence ID" value="QIZ69374.1"/>
    <property type="molecule type" value="Genomic_DNA"/>
</dbReference>
<reference evidence="1 2" key="1">
    <citation type="submission" date="2020-04" db="EMBL/GenBank/DDBJ databases">
        <authorList>
            <person name="Basu S."/>
            <person name="Maruthanayagam V."/>
            <person name="Chakraborty S."/>
            <person name="Pramanik A."/>
            <person name="Mukherjee J."/>
            <person name="Brink B."/>
        </authorList>
    </citation>
    <scope>NUCLEOTIDE SEQUENCE [LARGE SCALE GENOMIC DNA]</scope>
    <source>
        <strain evidence="1 2">AP17</strain>
    </source>
</reference>
<dbReference type="SUPFAM" id="SSF88713">
    <property type="entry name" value="Glycoside hydrolase/deacetylase"/>
    <property type="match status" value="1"/>
</dbReference>
<proteinExistence type="predicted"/>
<evidence type="ECO:0000313" key="2">
    <source>
        <dbReference type="Proteomes" id="UP000500857"/>
    </source>
</evidence>
<dbReference type="Gene3D" id="3.20.20.370">
    <property type="entry name" value="Glycoside hydrolase/deacetylase"/>
    <property type="match status" value="1"/>
</dbReference>
<name>A0A6H1TS00_9CYAN</name>
<dbReference type="AlphaFoldDB" id="A0A6H1TS00"/>
<dbReference type="InterPro" id="IPR011330">
    <property type="entry name" value="Glyco_hydro/deAcase_b/a-brl"/>
</dbReference>
<dbReference type="RefSeq" id="WP_168567531.1">
    <property type="nucleotide sequence ID" value="NZ_CP051167.1"/>
</dbReference>
<accession>A0A6H1TS00</accession>
<protein>
    <submittedName>
        <fullName evidence="1">Uncharacterized protein</fullName>
    </submittedName>
</protein>
<keyword evidence="2" id="KW-1185">Reference proteome</keyword>
<organism evidence="1 2">
    <name type="scientific">Oxynema aestuarii AP17</name>
    <dbReference type="NCBI Taxonomy" id="2064643"/>
    <lineage>
        <taxon>Bacteria</taxon>
        <taxon>Bacillati</taxon>
        <taxon>Cyanobacteriota</taxon>
        <taxon>Cyanophyceae</taxon>
        <taxon>Oscillatoriophycideae</taxon>
        <taxon>Oscillatoriales</taxon>
        <taxon>Oscillatoriaceae</taxon>
        <taxon>Oxynema</taxon>
        <taxon>Oxynema aestuarii</taxon>
    </lineage>
</organism>
<gene>
    <name evidence="1" type="ORF">HCG48_01220</name>
</gene>
<evidence type="ECO:0000313" key="1">
    <source>
        <dbReference type="EMBL" id="QIZ69374.1"/>
    </source>
</evidence>
<dbReference type="GO" id="GO:0005975">
    <property type="term" value="P:carbohydrate metabolic process"/>
    <property type="evidence" value="ECO:0007669"/>
    <property type="project" value="InterPro"/>
</dbReference>
<dbReference type="KEGG" id="oxy:HCG48_01220"/>
<sequence>MASAIYRPTMNFVPVRPERSYAVKALERYWQNRESLILRLPIPEVLYPDIEQLPPPVEFVELPNWATDIAVEGSLLVPKQAIAEGETPPWTRTDWLWVIFWYLNGLAEQSFERQHGPIHSYSFQLKGWDSRLWSRAWVNRIALFLRRWAAREQGVSEQALFGSLPKAEIILTHDVDAIAKTLAIRFKQTAFHSFNAVRSLLRGQIGSSLSKLANAAKFLFSQDNYWCFDRITALEKTHGFRSHFNIYGGPGGWQRTFQELLLDPAYSIATHPKLKQQLQKMSAEGWTIGLHQSFNAWADAEQMQGERQRLEKALGFPVTSCRQHWLRFSWEQTWQAQQKAGFALDSTLGFNDRPGFRTGVALQYHPWCFKSRREQNLQVLPMVLMDSHLYDYRNLSDSERNTQIAYWLDEIYAVHGTASVIWHQRVMSNDYGWATGYETLLSTIEAKS</sequence>